<gene>
    <name evidence="1" type="ORF">ABT39_MTgene1485</name>
</gene>
<protein>
    <submittedName>
        <fullName evidence="1">Uncharacterized protein</fullName>
    </submittedName>
</protein>
<dbReference type="EMBL" id="LKAM01000011">
    <property type="protein sequence ID" value="KUM46386.1"/>
    <property type="molecule type" value="Genomic_DNA"/>
</dbReference>
<evidence type="ECO:0000313" key="1">
    <source>
        <dbReference type="EMBL" id="KUM46386.1"/>
    </source>
</evidence>
<dbReference type="AlphaFoldDB" id="A0A117NG87"/>
<sequence>MNPSLLGDPLLFTFLERRAYRLELLYWKSVLNHHLLEQCFVGTALRPELLPQPTGLPFCFTATTSQLWVPCAPFCIQYCQKTTEIYFTGFNTSD</sequence>
<proteinExistence type="predicted"/>
<keyword evidence="1" id="KW-0496">Mitochondrion</keyword>
<reference evidence="1" key="1">
    <citation type="journal article" date="2015" name="Genome Biol. Evol.">
        <title>Organellar Genomes of White Spruce (Picea glauca): Assembly and Annotation.</title>
        <authorList>
            <person name="Jackman S.D."/>
            <person name="Warren R.L."/>
            <person name="Gibb E.A."/>
            <person name="Vandervalk B.P."/>
            <person name="Mohamadi H."/>
            <person name="Chu J."/>
            <person name="Raymond A."/>
            <person name="Pleasance S."/>
            <person name="Coope R."/>
            <person name="Wildung M.R."/>
            <person name="Ritland C.E."/>
            <person name="Bousquet J."/>
            <person name="Jones S.J."/>
            <person name="Bohlmann J."/>
            <person name="Birol I."/>
        </authorList>
    </citation>
    <scope>NUCLEOTIDE SEQUENCE [LARGE SCALE GENOMIC DNA]</scope>
    <source>
        <tissue evidence="1">Flushing bud</tissue>
    </source>
</reference>
<comment type="caution">
    <text evidence="1">The sequence shown here is derived from an EMBL/GenBank/DDBJ whole genome shotgun (WGS) entry which is preliminary data.</text>
</comment>
<name>A0A117NG87_PICGL</name>
<geneLocation type="mitochondrion" evidence="1"/>
<accession>A0A117NG87</accession>
<organism evidence="1">
    <name type="scientific">Picea glauca</name>
    <name type="common">White spruce</name>
    <name type="synonym">Pinus glauca</name>
    <dbReference type="NCBI Taxonomy" id="3330"/>
    <lineage>
        <taxon>Eukaryota</taxon>
        <taxon>Viridiplantae</taxon>
        <taxon>Streptophyta</taxon>
        <taxon>Embryophyta</taxon>
        <taxon>Tracheophyta</taxon>
        <taxon>Spermatophyta</taxon>
        <taxon>Pinopsida</taxon>
        <taxon>Pinidae</taxon>
        <taxon>Conifers I</taxon>
        <taxon>Pinales</taxon>
        <taxon>Pinaceae</taxon>
        <taxon>Picea</taxon>
    </lineage>
</organism>